<dbReference type="Pfam" id="PF00364">
    <property type="entry name" value="Biotin_lipoyl"/>
    <property type="match status" value="1"/>
</dbReference>
<dbReference type="PROSITE" id="PS00866">
    <property type="entry name" value="CPSASE_1"/>
    <property type="match status" value="1"/>
</dbReference>
<evidence type="ECO:0000256" key="1">
    <source>
        <dbReference type="ARBA" id="ARBA00001953"/>
    </source>
</evidence>
<dbReference type="InterPro" id="IPR011054">
    <property type="entry name" value="Rudment_hybrid_motif"/>
</dbReference>
<evidence type="ECO:0000256" key="3">
    <source>
        <dbReference type="ARBA" id="ARBA00022741"/>
    </source>
</evidence>
<keyword evidence="11" id="KW-1185">Reference proteome</keyword>
<dbReference type="Pfam" id="PF02785">
    <property type="entry name" value="Biotin_carb_C"/>
    <property type="match status" value="1"/>
</dbReference>
<keyword evidence="2" id="KW-0436">Ligase</keyword>
<dbReference type="InterPro" id="IPR011764">
    <property type="entry name" value="Biotin_carboxylation_dom"/>
</dbReference>
<dbReference type="InterPro" id="IPR011053">
    <property type="entry name" value="Single_hybrid_motif"/>
</dbReference>
<dbReference type="AlphaFoldDB" id="A1WKK4"/>
<comment type="cofactor">
    <cofactor evidence="1">
        <name>biotin</name>
        <dbReference type="ChEBI" id="CHEBI:57586"/>
    </cofactor>
</comment>
<keyword evidence="4 6" id="KW-0067">ATP-binding</keyword>
<dbReference type="Pfam" id="PF02786">
    <property type="entry name" value="CPSase_L_D2"/>
    <property type="match status" value="1"/>
</dbReference>
<dbReference type="SMART" id="SM00878">
    <property type="entry name" value="Biotin_carb_C"/>
    <property type="match status" value="1"/>
</dbReference>
<evidence type="ECO:0000256" key="4">
    <source>
        <dbReference type="ARBA" id="ARBA00022840"/>
    </source>
</evidence>
<evidence type="ECO:0000259" key="8">
    <source>
        <dbReference type="PROSITE" id="PS50975"/>
    </source>
</evidence>
<gene>
    <name evidence="10" type="ordered locus">Veis_2415</name>
</gene>
<dbReference type="SUPFAM" id="SSF52440">
    <property type="entry name" value="PreATP-grasp domain"/>
    <property type="match status" value="1"/>
</dbReference>
<dbReference type="InterPro" id="IPR005479">
    <property type="entry name" value="CPAse_ATP-bd"/>
</dbReference>
<dbReference type="FunFam" id="3.30.470.20:FF:000028">
    <property type="entry name" value="Methylcrotonoyl-CoA carboxylase subunit alpha, mitochondrial"/>
    <property type="match status" value="1"/>
</dbReference>
<dbReference type="InterPro" id="IPR050856">
    <property type="entry name" value="Biotin_carboxylase_complex"/>
</dbReference>
<dbReference type="SUPFAM" id="SSF56059">
    <property type="entry name" value="Glutathione synthetase ATP-binding domain-like"/>
    <property type="match status" value="1"/>
</dbReference>
<dbReference type="InterPro" id="IPR005482">
    <property type="entry name" value="Biotin_COase_C"/>
</dbReference>
<evidence type="ECO:0000259" key="9">
    <source>
        <dbReference type="PROSITE" id="PS50979"/>
    </source>
</evidence>
<keyword evidence="3 6" id="KW-0547">Nucleotide-binding</keyword>
<dbReference type="FunFam" id="3.40.50.20:FF:000010">
    <property type="entry name" value="Propionyl-CoA carboxylase subunit alpha"/>
    <property type="match status" value="1"/>
</dbReference>
<dbReference type="InterPro" id="IPR011761">
    <property type="entry name" value="ATP-grasp"/>
</dbReference>
<dbReference type="GO" id="GO:0016874">
    <property type="term" value="F:ligase activity"/>
    <property type="evidence" value="ECO:0007669"/>
    <property type="project" value="UniProtKB-KW"/>
</dbReference>
<dbReference type="CDD" id="cd06850">
    <property type="entry name" value="biotinyl_domain"/>
    <property type="match status" value="1"/>
</dbReference>
<dbReference type="InterPro" id="IPR001882">
    <property type="entry name" value="Biotin_BS"/>
</dbReference>
<dbReference type="Gene3D" id="2.40.50.100">
    <property type="match status" value="1"/>
</dbReference>
<evidence type="ECO:0000259" key="7">
    <source>
        <dbReference type="PROSITE" id="PS50968"/>
    </source>
</evidence>
<dbReference type="PANTHER" id="PTHR18866:SF33">
    <property type="entry name" value="METHYLCROTONOYL-COA CARBOXYLASE SUBUNIT ALPHA, MITOCHONDRIAL-RELATED"/>
    <property type="match status" value="1"/>
</dbReference>
<dbReference type="GO" id="GO:0005524">
    <property type="term" value="F:ATP binding"/>
    <property type="evidence" value="ECO:0007669"/>
    <property type="project" value="UniProtKB-UniRule"/>
</dbReference>
<sequence length="675" mass="70973">MSRDAASGSIRMTGQARPFNTLLVANRGEIAIRIMRTARRLGLRTVAIYSEADRASLHAVQADTAVCVGPAAPRESYLNIEAILQAARRTGADAIHPGYGFLAENGDFAAAVTGAGLVFVGPPAEAIRAMGNKAEAKRLMRAAGMPCVPGYQGLDQGDPALQAAASGIGFPVMVKAAAGGGGRGMRLVHGSSDLAAALASARSEALAAFGSDELILERALLAPRHIEIQVFADTHGHVIHLGERDCSVQRRHQKLIEEAPSPAVGPELRARMGKAAVDAANAIGYVGAGTMEFLLDRSGAFYFMEMNTRLQVEHAVTEAITGLDLVEWQLRVAAGEPLPLTQDEVAFDGHAIEARLTAEDVSAGFLPQGGPVLCWRPPADGHDVRVDHGLSEGAVVPPDYDSMVAKLVAHARTRDEARRKLHRALQDCVLLGVASNQGFLAECLEHPAFCRGDVDTGFIAEHMGAALAGTCPDSTTVAAAALAAAGWPWHGATRLGHAVVPVDLELGRRRWHVQLQAADDSVDVTVRQEAQVDSQVDSVRLALVRKHGDSVWWLEGNGQMQRVVQARNSAGIHLHSAGRAWCFVPVDPRRARAQDGGSGAVTAPLTGRIAAVGVAVGDTVQAGQTLVVLEAMKMEHRLSAPFAGRITELSAQVGGQARAGSKLVQVQPLGIGAAA</sequence>
<dbReference type="InterPro" id="IPR005481">
    <property type="entry name" value="BC-like_N"/>
</dbReference>
<dbReference type="PROSITE" id="PS50975">
    <property type="entry name" value="ATP_GRASP"/>
    <property type="match status" value="1"/>
</dbReference>
<proteinExistence type="predicted"/>
<feature type="domain" description="Lipoyl-binding" evidence="7">
    <location>
        <begin position="592"/>
        <end position="667"/>
    </location>
</feature>
<dbReference type="KEGG" id="vei:Veis_2415"/>
<dbReference type="PROSITE" id="PS00867">
    <property type="entry name" value="CPSASE_2"/>
    <property type="match status" value="1"/>
</dbReference>
<dbReference type="HOGENOM" id="CLU_000395_3_1_4"/>
<dbReference type="InterPro" id="IPR000089">
    <property type="entry name" value="Biotin_lipoyl"/>
</dbReference>
<dbReference type="Gene3D" id="3.30.470.20">
    <property type="entry name" value="ATP-grasp fold, B domain"/>
    <property type="match status" value="1"/>
</dbReference>
<dbReference type="EMBL" id="CP000542">
    <property type="protein sequence ID" value="ABM58161.1"/>
    <property type="molecule type" value="Genomic_DNA"/>
</dbReference>
<evidence type="ECO:0000256" key="6">
    <source>
        <dbReference type="PROSITE-ProRule" id="PRU00409"/>
    </source>
</evidence>
<name>A1WKK4_VEREI</name>
<reference evidence="11" key="1">
    <citation type="submission" date="2006-12" db="EMBL/GenBank/DDBJ databases">
        <title>Complete sequence of chromosome 1 of Verminephrobacter eiseniae EF01-2.</title>
        <authorList>
            <person name="Copeland A."/>
            <person name="Lucas S."/>
            <person name="Lapidus A."/>
            <person name="Barry K."/>
            <person name="Detter J.C."/>
            <person name="Glavina del Rio T."/>
            <person name="Dalin E."/>
            <person name="Tice H."/>
            <person name="Pitluck S."/>
            <person name="Chertkov O."/>
            <person name="Brettin T."/>
            <person name="Bruce D."/>
            <person name="Han C."/>
            <person name="Tapia R."/>
            <person name="Gilna P."/>
            <person name="Schmutz J."/>
            <person name="Larimer F."/>
            <person name="Land M."/>
            <person name="Hauser L."/>
            <person name="Kyrpides N."/>
            <person name="Kim E."/>
            <person name="Stahl D."/>
            <person name="Richardson P."/>
        </authorList>
    </citation>
    <scope>NUCLEOTIDE SEQUENCE [LARGE SCALE GENOMIC DNA]</scope>
    <source>
        <strain evidence="11">EF01-2</strain>
    </source>
</reference>
<dbReference type="InterPro" id="IPR016185">
    <property type="entry name" value="PreATP-grasp_dom_sf"/>
</dbReference>
<dbReference type="FunFam" id="3.30.1490.20:FF:000003">
    <property type="entry name" value="acetyl-CoA carboxylase isoform X1"/>
    <property type="match status" value="1"/>
</dbReference>
<dbReference type="PROSITE" id="PS00188">
    <property type="entry name" value="BIOTIN"/>
    <property type="match status" value="1"/>
</dbReference>
<dbReference type="SUPFAM" id="SSF51246">
    <property type="entry name" value="Rudiment single hybrid motif"/>
    <property type="match status" value="1"/>
</dbReference>
<protein>
    <submittedName>
        <fullName evidence="10">Carbamoyl-phosphate synthase L chain, ATP-binding</fullName>
    </submittedName>
</protein>
<dbReference type="Proteomes" id="UP000000374">
    <property type="component" value="Chromosome"/>
</dbReference>
<dbReference type="Pfam" id="PF00289">
    <property type="entry name" value="Biotin_carb_N"/>
    <property type="match status" value="1"/>
</dbReference>
<dbReference type="eggNOG" id="COG4770">
    <property type="taxonomic scope" value="Bacteria"/>
</dbReference>
<accession>A1WKK4</accession>
<evidence type="ECO:0000313" key="10">
    <source>
        <dbReference type="EMBL" id="ABM58161.1"/>
    </source>
</evidence>
<dbReference type="NCBIfam" id="NF006367">
    <property type="entry name" value="PRK08591.1"/>
    <property type="match status" value="1"/>
</dbReference>
<dbReference type="PROSITE" id="PS50968">
    <property type="entry name" value="BIOTINYL_LIPOYL"/>
    <property type="match status" value="1"/>
</dbReference>
<dbReference type="PANTHER" id="PTHR18866">
    <property type="entry name" value="CARBOXYLASE:PYRUVATE/ACETYL-COA/PROPIONYL-COA CARBOXYLASE"/>
    <property type="match status" value="1"/>
</dbReference>
<dbReference type="PROSITE" id="PS50979">
    <property type="entry name" value="BC"/>
    <property type="match status" value="1"/>
</dbReference>
<evidence type="ECO:0000256" key="5">
    <source>
        <dbReference type="ARBA" id="ARBA00023267"/>
    </source>
</evidence>
<keyword evidence="5" id="KW-0092">Biotin</keyword>
<feature type="domain" description="ATP-grasp" evidence="8">
    <location>
        <begin position="137"/>
        <end position="334"/>
    </location>
</feature>
<evidence type="ECO:0000313" key="11">
    <source>
        <dbReference type="Proteomes" id="UP000000374"/>
    </source>
</evidence>
<dbReference type="STRING" id="391735.Veis_2415"/>
<feature type="domain" description="Biotin carboxylation" evidence="9">
    <location>
        <begin position="18"/>
        <end position="464"/>
    </location>
</feature>
<dbReference type="GO" id="GO:0046872">
    <property type="term" value="F:metal ion binding"/>
    <property type="evidence" value="ECO:0007669"/>
    <property type="project" value="InterPro"/>
</dbReference>
<dbReference type="SUPFAM" id="SSF51230">
    <property type="entry name" value="Single hybrid motif"/>
    <property type="match status" value="1"/>
</dbReference>
<evidence type="ECO:0000256" key="2">
    <source>
        <dbReference type="ARBA" id="ARBA00022598"/>
    </source>
</evidence>
<organism evidence="10 11">
    <name type="scientific">Verminephrobacter eiseniae (strain EF01-2)</name>
    <dbReference type="NCBI Taxonomy" id="391735"/>
    <lineage>
        <taxon>Bacteria</taxon>
        <taxon>Pseudomonadati</taxon>
        <taxon>Pseudomonadota</taxon>
        <taxon>Betaproteobacteria</taxon>
        <taxon>Burkholderiales</taxon>
        <taxon>Comamonadaceae</taxon>
        <taxon>Verminephrobacter</taxon>
    </lineage>
</organism>